<dbReference type="PANTHER" id="PTHR30037:SF4">
    <property type="entry name" value="DNA-3-METHYLADENINE GLYCOSYLASE I"/>
    <property type="match status" value="1"/>
</dbReference>
<dbReference type="FunFam" id="1.10.340.30:FF:000009">
    <property type="entry name" value="DNA-3-methyladenine glycosylase I"/>
    <property type="match status" value="1"/>
</dbReference>
<dbReference type="RefSeq" id="WP_132544647.1">
    <property type="nucleotide sequence ID" value="NZ_SLWY01000019.1"/>
</dbReference>
<feature type="binding site" evidence="9">
    <location>
        <position position="5"/>
    </location>
    <ligand>
        <name>Zn(2+)</name>
        <dbReference type="ChEBI" id="CHEBI:29105"/>
    </ligand>
</feature>
<dbReference type="PANTHER" id="PTHR30037">
    <property type="entry name" value="DNA-3-METHYLADENINE GLYCOSYLASE 1"/>
    <property type="match status" value="1"/>
</dbReference>
<feature type="binding site" evidence="9">
    <location>
        <position position="18"/>
    </location>
    <ligand>
        <name>Zn(2+)</name>
        <dbReference type="ChEBI" id="CHEBI:29105"/>
    </ligand>
</feature>
<dbReference type="GO" id="GO:0006284">
    <property type="term" value="P:base-excision repair"/>
    <property type="evidence" value="ECO:0007669"/>
    <property type="project" value="InterPro"/>
</dbReference>
<evidence type="ECO:0000256" key="3">
    <source>
        <dbReference type="ARBA" id="ARBA00022801"/>
    </source>
</evidence>
<dbReference type="InterPro" id="IPR004597">
    <property type="entry name" value="Tag"/>
</dbReference>
<dbReference type="EMBL" id="SLWY01000019">
    <property type="protein sequence ID" value="TCO79572.1"/>
    <property type="molecule type" value="Genomic_DNA"/>
</dbReference>
<evidence type="ECO:0000256" key="9">
    <source>
        <dbReference type="PIRSR" id="PIRSR604597-1"/>
    </source>
</evidence>
<evidence type="ECO:0000313" key="11">
    <source>
        <dbReference type="Proteomes" id="UP000295765"/>
    </source>
</evidence>
<comment type="function">
    <text evidence="7">Hydrolysis of the deoxyribose N-glycosidic bond to excise 3-methyladenine from the damaged DNA polymer formed by alkylation lesions.</text>
</comment>
<keyword evidence="5" id="KW-0234">DNA repair</keyword>
<reference evidence="10 11" key="1">
    <citation type="submission" date="2019-03" db="EMBL/GenBank/DDBJ databases">
        <title>Genomic Encyclopedia of Type Strains, Phase IV (KMG-IV): sequencing the most valuable type-strain genomes for metagenomic binning, comparative biology and taxonomic classification.</title>
        <authorList>
            <person name="Goeker M."/>
        </authorList>
    </citation>
    <scope>NUCLEOTIDE SEQUENCE [LARGE SCALE GENOMIC DNA]</scope>
    <source>
        <strain evidence="10 11">DSM 25287</strain>
    </source>
</reference>
<dbReference type="Pfam" id="PF03352">
    <property type="entry name" value="Adenine_glyco"/>
    <property type="match status" value="1"/>
</dbReference>
<proteinExistence type="predicted"/>
<dbReference type="InterPro" id="IPR011257">
    <property type="entry name" value="DNA_glycosylase"/>
</dbReference>
<dbReference type="GO" id="GO:0008725">
    <property type="term" value="F:DNA-3-methyladenine glycosylase activity"/>
    <property type="evidence" value="ECO:0007669"/>
    <property type="project" value="UniProtKB-EC"/>
</dbReference>
<dbReference type="InterPro" id="IPR005019">
    <property type="entry name" value="Adenine_glyco"/>
</dbReference>
<keyword evidence="1 9" id="KW-0479">Metal-binding</keyword>
<dbReference type="SUPFAM" id="SSF48150">
    <property type="entry name" value="DNA-glycosylase"/>
    <property type="match status" value="1"/>
</dbReference>
<evidence type="ECO:0000256" key="2">
    <source>
        <dbReference type="ARBA" id="ARBA00022763"/>
    </source>
</evidence>
<keyword evidence="2" id="KW-0227">DNA damage</keyword>
<evidence type="ECO:0000256" key="7">
    <source>
        <dbReference type="ARBA" id="ARBA00057608"/>
    </source>
</evidence>
<dbReference type="OrthoDB" id="9807664at2"/>
<keyword evidence="3" id="KW-0378">Hydrolase</keyword>
<comment type="caution">
    <text evidence="10">The sequence shown here is derived from an EMBL/GenBank/DDBJ whole genome shotgun (WGS) entry which is preliminary data.</text>
</comment>
<protein>
    <recommendedName>
        <fullName evidence="8">DNA-3-methyladenine glycosylase I</fullName>
        <ecNumber evidence="8">3.2.2.20</ecNumber>
    </recommendedName>
</protein>
<name>A0A4R2L1S8_9GAMM</name>
<evidence type="ECO:0000256" key="4">
    <source>
        <dbReference type="ARBA" id="ARBA00022833"/>
    </source>
</evidence>
<feature type="binding site" evidence="9">
    <location>
        <position position="180"/>
    </location>
    <ligand>
        <name>Zn(2+)</name>
        <dbReference type="ChEBI" id="CHEBI:29105"/>
    </ligand>
</feature>
<keyword evidence="11" id="KW-1185">Reference proteome</keyword>
<evidence type="ECO:0000313" key="10">
    <source>
        <dbReference type="EMBL" id="TCO79572.1"/>
    </source>
</evidence>
<dbReference type="EC" id="3.2.2.20" evidence="8"/>
<feature type="binding site" evidence="9">
    <location>
        <position position="176"/>
    </location>
    <ligand>
        <name>Zn(2+)</name>
        <dbReference type="ChEBI" id="CHEBI:29105"/>
    </ligand>
</feature>
<evidence type="ECO:0000256" key="6">
    <source>
        <dbReference type="ARBA" id="ARBA00052558"/>
    </source>
</evidence>
<evidence type="ECO:0000256" key="1">
    <source>
        <dbReference type="ARBA" id="ARBA00022723"/>
    </source>
</evidence>
<dbReference type="NCBIfam" id="TIGR00624">
    <property type="entry name" value="tag"/>
    <property type="match status" value="1"/>
</dbReference>
<evidence type="ECO:0000256" key="8">
    <source>
        <dbReference type="ARBA" id="ARBA00066766"/>
    </source>
</evidence>
<accession>A0A4R2L1S8</accession>
<dbReference type="AlphaFoldDB" id="A0A4R2L1S8"/>
<evidence type="ECO:0000256" key="5">
    <source>
        <dbReference type="ARBA" id="ARBA00023204"/>
    </source>
</evidence>
<organism evidence="10 11">
    <name type="scientific">Plasticicumulans lactativorans</name>
    <dbReference type="NCBI Taxonomy" id="1133106"/>
    <lineage>
        <taxon>Bacteria</taxon>
        <taxon>Pseudomonadati</taxon>
        <taxon>Pseudomonadota</taxon>
        <taxon>Gammaproteobacteria</taxon>
        <taxon>Candidatus Competibacteraceae</taxon>
        <taxon>Plasticicumulans</taxon>
    </lineage>
</organism>
<dbReference type="GO" id="GO:0046872">
    <property type="term" value="F:metal ion binding"/>
    <property type="evidence" value="ECO:0007669"/>
    <property type="project" value="UniProtKB-KW"/>
</dbReference>
<sequence length="191" mass="21031">MTARCAWAGEDPLYRAYHDGEWGVPLRDDTRLFELLVLEGAQAGLSWYTVLKKRPAYREAFAGFDPQRVATFGAAEIDAMLGNAGLIRHRGKLEAAVGNARAVLELQAAHGSFSDWLWGFVDGRPLQNAWRSLAEVPAQTPASQALSRELMRRGCRFVGPTIAYAFMQAAGLVNDHTVDCFRHAEVAALAR</sequence>
<gene>
    <name evidence="10" type="ORF">EV699_11928</name>
</gene>
<dbReference type="Gene3D" id="1.10.340.30">
    <property type="entry name" value="Hypothetical protein, domain 2"/>
    <property type="match status" value="1"/>
</dbReference>
<dbReference type="Proteomes" id="UP000295765">
    <property type="component" value="Unassembled WGS sequence"/>
</dbReference>
<comment type="catalytic activity">
    <reaction evidence="6">
        <text>Hydrolysis of alkylated DNA, releasing 3-methyladenine.</text>
        <dbReference type="EC" id="3.2.2.20"/>
    </reaction>
</comment>
<keyword evidence="4 9" id="KW-0862">Zinc</keyword>
<dbReference type="InterPro" id="IPR052891">
    <property type="entry name" value="DNA-3mA_glycosylase"/>
</dbReference>